<accession>A0A9N7RA29</accession>
<protein>
    <submittedName>
        <fullName evidence="7">NDR1/HIN1-like 1</fullName>
    </submittedName>
</protein>
<name>A0A9N7RA29_STRHE</name>
<dbReference type="GO" id="GO:0009506">
    <property type="term" value="C:plasmodesma"/>
    <property type="evidence" value="ECO:0007669"/>
    <property type="project" value="TreeGrafter"/>
</dbReference>
<organism evidence="7 8">
    <name type="scientific">Striga hermonthica</name>
    <name type="common">Purple witchweed</name>
    <name type="synonym">Buchnera hermonthica</name>
    <dbReference type="NCBI Taxonomy" id="68872"/>
    <lineage>
        <taxon>Eukaryota</taxon>
        <taxon>Viridiplantae</taxon>
        <taxon>Streptophyta</taxon>
        <taxon>Embryophyta</taxon>
        <taxon>Tracheophyta</taxon>
        <taxon>Spermatophyta</taxon>
        <taxon>Magnoliopsida</taxon>
        <taxon>eudicotyledons</taxon>
        <taxon>Gunneridae</taxon>
        <taxon>Pentapetalae</taxon>
        <taxon>asterids</taxon>
        <taxon>lamiids</taxon>
        <taxon>Lamiales</taxon>
        <taxon>Orobanchaceae</taxon>
        <taxon>Buchnereae</taxon>
        <taxon>Striga</taxon>
    </lineage>
</organism>
<evidence type="ECO:0000256" key="4">
    <source>
        <dbReference type="ARBA" id="ARBA00023136"/>
    </source>
</evidence>
<evidence type="ECO:0000256" key="5">
    <source>
        <dbReference type="SAM" id="Phobius"/>
    </source>
</evidence>
<dbReference type="EMBL" id="CACSLK010017620">
    <property type="protein sequence ID" value="CAA0818784.1"/>
    <property type="molecule type" value="Genomic_DNA"/>
</dbReference>
<comment type="subcellular location">
    <subcellularLocation>
        <location evidence="1">Membrane</location>
        <topology evidence="1">Single-pass membrane protein</topology>
    </subcellularLocation>
</comment>
<dbReference type="PANTHER" id="PTHR31415:SF51">
    <property type="entry name" value="LATE EMBRYOGENESIS ABUNDANT (LEA) HYDROXYPROLINE-RICH GLYCOPROTEIN FAMILY"/>
    <property type="match status" value="1"/>
</dbReference>
<dbReference type="Pfam" id="PF03168">
    <property type="entry name" value="LEA_2"/>
    <property type="match status" value="1"/>
</dbReference>
<evidence type="ECO:0000313" key="8">
    <source>
        <dbReference type="Proteomes" id="UP001153555"/>
    </source>
</evidence>
<sequence>MSEKVCSHHKNKRRKVLRRLCASLLVLLFLILLVILIVWAVLQPHKPRFVLQDATIFSLNVSAPNVISTTLQVTITSHNPNSRIGVYYDRLSAYATYHSQQVTYATAIPPVYQGHHDLNVWSPFLYGNNVPVAPYNGLALRQDQSAGAVRLTLKVTGRVKWRVGAFVSGRYHIHVTCSAYIPLGNGKSSGGIVVGDGIKYQLSQGCSVSV</sequence>
<dbReference type="InterPro" id="IPR044839">
    <property type="entry name" value="NDR1-like"/>
</dbReference>
<keyword evidence="3 5" id="KW-1133">Transmembrane helix</keyword>
<keyword evidence="4 5" id="KW-0472">Membrane</keyword>
<dbReference type="OrthoDB" id="1426517at2759"/>
<evidence type="ECO:0000256" key="1">
    <source>
        <dbReference type="ARBA" id="ARBA00004167"/>
    </source>
</evidence>
<evidence type="ECO:0000313" key="7">
    <source>
        <dbReference type="EMBL" id="CAA0818784.1"/>
    </source>
</evidence>
<comment type="caution">
    <text evidence="7">The sequence shown here is derived from an EMBL/GenBank/DDBJ whole genome shotgun (WGS) entry which is preliminary data.</text>
</comment>
<evidence type="ECO:0000259" key="6">
    <source>
        <dbReference type="Pfam" id="PF03168"/>
    </source>
</evidence>
<proteinExistence type="predicted"/>
<dbReference type="InterPro" id="IPR004864">
    <property type="entry name" value="LEA_2"/>
</dbReference>
<dbReference type="AlphaFoldDB" id="A0A9N7RA29"/>
<evidence type="ECO:0000256" key="3">
    <source>
        <dbReference type="ARBA" id="ARBA00022989"/>
    </source>
</evidence>
<dbReference type="GO" id="GO:0005886">
    <property type="term" value="C:plasma membrane"/>
    <property type="evidence" value="ECO:0007669"/>
    <property type="project" value="TreeGrafter"/>
</dbReference>
<evidence type="ECO:0000256" key="2">
    <source>
        <dbReference type="ARBA" id="ARBA00022692"/>
    </source>
</evidence>
<feature type="domain" description="Late embryogenesis abundant protein LEA-2 subgroup" evidence="6">
    <location>
        <begin position="74"/>
        <end position="178"/>
    </location>
</feature>
<dbReference type="Proteomes" id="UP001153555">
    <property type="component" value="Unassembled WGS sequence"/>
</dbReference>
<feature type="transmembrane region" description="Helical" evidence="5">
    <location>
        <begin position="20"/>
        <end position="42"/>
    </location>
</feature>
<dbReference type="PANTHER" id="PTHR31415">
    <property type="entry name" value="OS05G0367900 PROTEIN"/>
    <property type="match status" value="1"/>
</dbReference>
<keyword evidence="2 5" id="KW-0812">Transmembrane</keyword>
<keyword evidence="8" id="KW-1185">Reference proteome</keyword>
<reference evidence="7" key="1">
    <citation type="submission" date="2019-12" db="EMBL/GenBank/DDBJ databases">
        <authorList>
            <person name="Scholes J."/>
        </authorList>
    </citation>
    <scope>NUCLEOTIDE SEQUENCE</scope>
</reference>
<gene>
    <name evidence="7" type="ORF">SHERM_17675</name>
</gene>
<dbReference type="GO" id="GO:0098542">
    <property type="term" value="P:defense response to other organism"/>
    <property type="evidence" value="ECO:0007669"/>
    <property type="project" value="InterPro"/>
</dbReference>